<proteinExistence type="predicted"/>
<dbReference type="InterPro" id="IPR036250">
    <property type="entry name" value="AcylCo_DH-like_C"/>
</dbReference>
<gene>
    <name evidence="3" type="ORF">D477_009465</name>
</gene>
<dbReference type="EMBL" id="ANPE02000111">
    <property type="protein sequence ID" value="EMY34480.1"/>
    <property type="molecule type" value="Genomic_DNA"/>
</dbReference>
<evidence type="ECO:0000259" key="2">
    <source>
        <dbReference type="Pfam" id="PF08028"/>
    </source>
</evidence>
<organism evidence="3 4">
    <name type="scientific">Arthrobacter crystallopoietes BAB-32</name>
    <dbReference type="NCBI Taxonomy" id="1246476"/>
    <lineage>
        <taxon>Bacteria</taxon>
        <taxon>Bacillati</taxon>
        <taxon>Actinomycetota</taxon>
        <taxon>Actinomycetes</taxon>
        <taxon>Micrococcales</taxon>
        <taxon>Micrococcaceae</taxon>
        <taxon>Crystallibacter</taxon>
    </lineage>
</organism>
<dbReference type="RefSeq" id="WP_005268738.1">
    <property type="nucleotide sequence ID" value="NZ_ANPE02000111.1"/>
</dbReference>
<dbReference type="InterPro" id="IPR046373">
    <property type="entry name" value="Acyl-CoA_Oxase/DH_mid-dom_sf"/>
</dbReference>
<dbReference type="Proteomes" id="UP000010729">
    <property type="component" value="Unassembled WGS sequence"/>
</dbReference>
<keyword evidence="1" id="KW-0560">Oxidoreductase</keyword>
<dbReference type="Gene3D" id="1.20.140.10">
    <property type="entry name" value="Butyryl-CoA Dehydrogenase, subunit A, domain 3"/>
    <property type="match status" value="1"/>
</dbReference>
<dbReference type="SUPFAM" id="SSF47203">
    <property type="entry name" value="Acyl-CoA dehydrogenase C-terminal domain-like"/>
    <property type="match status" value="1"/>
</dbReference>
<name>N1UZI3_9MICC</name>
<accession>N1UZI3</accession>
<reference evidence="3 4" key="1">
    <citation type="journal article" date="2013" name="Genome Announc.">
        <title>Draft Genome Sequence of Arthrobacter crystallopoietes Strain BAB-32, Revealing Genes for Bioremediation.</title>
        <authorList>
            <person name="Joshi M.N."/>
            <person name="Pandit A.S."/>
            <person name="Sharma A."/>
            <person name="Pandya R.V."/>
            <person name="Desai S.M."/>
            <person name="Saxena A.K."/>
            <person name="Bagatharia S.B."/>
        </authorList>
    </citation>
    <scope>NUCLEOTIDE SEQUENCE [LARGE SCALE GENOMIC DNA]</scope>
    <source>
        <strain evidence="3 4">BAB-32</strain>
    </source>
</reference>
<feature type="domain" description="Acyl-CoA dehydrogenase C-terminal" evidence="2">
    <location>
        <begin position="239"/>
        <end position="365"/>
    </location>
</feature>
<comment type="caution">
    <text evidence="3">The sequence shown here is derived from an EMBL/GenBank/DDBJ whole genome shotgun (WGS) entry which is preliminary data.</text>
</comment>
<dbReference type="InterPro" id="IPR037069">
    <property type="entry name" value="AcylCoA_DH/ox_N_sf"/>
</dbReference>
<dbReference type="GO" id="GO:0050660">
    <property type="term" value="F:flavin adenine dinucleotide binding"/>
    <property type="evidence" value="ECO:0007669"/>
    <property type="project" value="InterPro"/>
</dbReference>
<dbReference type="AlphaFoldDB" id="N1UZI3"/>
<sequence length="396" mass="42931">MTEQTLTTSRLHVSDQFDALMERLDAITPLLKANADANEAGGRLTPEVEAALKESGAYKVGIPRNLGGYEFSPKQVIQAIEKISYADASAGWVFMALQMITGTTAAWLPEEATAELFPDSENYALVAGQGTRLGKAVKVDGGYRLSGSWSFASGMHQATHIHTAAFCEETGQALVFTLPKEQATLIDNWDVMGLKATGSIDYVIEDVYVPESYVYEVSTMDSLNGGAIFHLGLANMSGICHTGWALGVARRVLDEMKELAQKKSGAPGASVDTDQFHAAFAQAEAKLRSARALVMETWADNEATLDKGELLSTEQETLTRLTLNNTTWSAHDVVMTVYKWAATAALRSGDLQRFFRDMHAGTQHVTSGPGVLQNCGRHLAGLAPNAHWVFLELKDQ</sequence>
<evidence type="ECO:0000313" key="4">
    <source>
        <dbReference type="Proteomes" id="UP000010729"/>
    </source>
</evidence>
<dbReference type="Pfam" id="PF08028">
    <property type="entry name" value="Acyl-CoA_dh_2"/>
    <property type="match status" value="1"/>
</dbReference>
<dbReference type="InterPro" id="IPR009100">
    <property type="entry name" value="AcylCoA_DH/oxidase_NM_dom_sf"/>
</dbReference>
<dbReference type="OrthoDB" id="3404950at2"/>
<dbReference type="Gene3D" id="1.10.540.10">
    <property type="entry name" value="Acyl-CoA dehydrogenase/oxidase, N-terminal domain"/>
    <property type="match status" value="1"/>
</dbReference>
<dbReference type="InterPro" id="IPR013107">
    <property type="entry name" value="Acyl-CoA_DH_C"/>
</dbReference>
<evidence type="ECO:0000256" key="1">
    <source>
        <dbReference type="ARBA" id="ARBA00023002"/>
    </source>
</evidence>
<dbReference type="GO" id="GO:0003995">
    <property type="term" value="F:acyl-CoA dehydrogenase activity"/>
    <property type="evidence" value="ECO:0007669"/>
    <property type="project" value="TreeGrafter"/>
</dbReference>
<keyword evidence="4" id="KW-1185">Reference proteome</keyword>
<dbReference type="PIRSF" id="PIRSF016578">
    <property type="entry name" value="HsaA"/>
    <property type="match status" value="1"/>
</dbReference>
<evidence type="ECO:0000313" key="3">
    <source>
        <dbReference type="EMBL" id="EMY34480.1"/>
    </source>
</evidence>
<dbReference type="Gene3D" id="2.40.110.10">
    <property type="entry name" value="Butyryl-CoA Dehydrogenase, subunit A, domain 2"/>
    <property type="match status" value="1"/>
</dbReference>
<dbReference type="PANTHER" id="PTHR43884">
    <property type="entry name" value="ACYL-COA DEHYDROGENASE"/>
    <property type="match status" value="1"/>
</dbReference>
<dbReference type="PANTHER" id="PTHR43884:SF12">
    <property type="entry name" value="ISOVALERYL-COA DEHYDROGENASE, MITOCHONDRIAL-RELATED"/>
    <property type="match status" value="1"/>
</dbReference>
<protein>
    <submittedName>
        <fullName evidence="3">Acyl-CoA dehydrogenase type 2 domain-containing protein</fullName>
    </submittedName>
</protein>
<dbReference type="SUPFAM" id="SSF56645">
    <property type="entry name" value="Acyl-CoA dehydrogenase NM domain-like"/>
    <property type="match status" value="1"/>
</dbReference>